<evidence type="ECO:0000313" key="8">
    <source>
        <dbReference type="EMBL" id="GIE19590.1"/>
    </source>
</evidence>
<feature type="domain" description="NlpC/P60" evidence="7">
    <location>
        <begin position="294"/>
        <end position="420"/>
    </location>
</feature>
<keyword evidence="5" id="KW-0175">Coiled coil</keyword>
<evidence type="ECO:0000256" key="5">
    <source>
        <dbReference type="SAM" id="Coils"/>
    </source>
</evidence>
<evidence type="ECO:0000256" key="6">
    <source>
        <dbReference type="SAM" id="MobiDB-lite"/>
    </source>
</evidence>
<gene>
    <name evidence="8" type="ORF">Ahu01nite_026920</name>
</gene>
<evidence type="ECO:0000313" key="9">
    <source>
        <dbReference type="Proteomes" id="UP000603200"/>
    </source>
</evidence>
<sequence length="567" mass="59057">MWPTVPVGCRFSGRELMAIKWLGRRGIATRVRPWWRPLALSAATAAAIAALFNPVPALAAPTTPPAIPGAVPDTGTNPFAAGGTITMPGEQASSTTPSTTTPISTGLVTSPTLKKIEAGRTEIARMGEELAKLQEDLTLVTQQLTTATTKVTDTQTAMTQAEAEVRAAAATSVRDAAALPPGALGSGLQDLDSLARIQRGDSASQQAAARQLDIVKSAHENALLEQQALLARQTQGTADQSAKQTTLTQKSAAQQKLEQDNATEINAADAAEAAQDAAVGADYLAGEDKGRGADPRALAALKIALAQRGDPYVWSEEGPNQFDCSGLMYYAYRSAEAGNFPLVRVSRDQYNQTNDKTVDRYSLLPGDLLFFSSSNSWTEIHHVAMYAGDGMMVEAPRTGLDVRLTPVRWTRLFAATRIYGSVDGAVEGPDLGPADPETPSDHTPTKPGTPAPTTSPTKPPSTTPTKPSTSPTPTKTSKPPTTPSTSPSTTPPSTSPSTTPPTTTPPTTTPPTTTPPTTTAPSPEESETTSPAASSESTKSPSAETSESKTTSPSASAIESAQAKQSS</sequence>
<dbReference type="InterPro" id="IPR051794">
    <property type="entry name" value="PG_Endopeptidase_C40"/>
</dbReference>
<dbReference type="Proteomes" id="UP000603200">
    <property type="component" value="Unassembled WGS sequence"/>
</dbReference>
<keyword evidence="4" id="KW-0788">Thiol protease</keyword>
<proteinExistence type="inferred from homology"/>
<feature type="compositionally biased region" description="Low complexity" evidence="6">
    <location>
        <begin position="515"/>
        <end position="557"/>
    </location>
</feature>
<dbReference type="PRINTS" id="PR01217">
    <property type="entry name" value="PRICHEXTENSN"/>
</dbReference>
<feature type="region of interest" description="Disordered" evidence="6">
    <location>
        <begin position="425"/>
        <end position="567"/>
    </location>
</feature>
<feature type="compositionally biased region" description="Low complexity" evidence="6">
    <location>
        <begin position="445"/>
        <end position="456"/>
    </location>
</feature>
<dbReference type="PROSITE" id="PS51935">
    <property type="entry name" value="NLPC_P60"/>
    <property type="match status" value="1"/>
</dbReference>
<feature type="compositionally biased region" description="Pro residues" evidence="6">
    <location>
        <begin position="489"/>
        <end position="514"/>
    </location>
</feature>
<evidence type="ECO:0000259" key="7">
    <source>
        <dbReference type="PROSITE" id="PS51935"/>
    </source>
</evidence>
<organism evidence="8 9">
    <name type="scientific">Winogradskya humida</name>
    <dbReference type="NCBI Taxonomy" id="113566"/>
    <lineage>
        <taxon>Bacteria</taxon>
        <taxon>Bacillati</taxon>
        <taxon>Actinomycetota</taxon>
        <taxon>Actinomycetes</taxon>
        <taxon>Micromonosporales</taxon>
        <taxon>Micromonosporaceae</taxon>
        <taxon>Winogradskya</taxon>
    </lineage>
</organism>
<feature type="compositionally biased region" description="Low complexity" evidence="6">
    <location>
        <begin position="463"/>
        <end position="488"/>
    </location>
</feature>
<comment type="caution">
    <text evidence="8">The sequence shown here is derived from an EMBL/GenBank/DDBJ whole genome shotgun (WGS) entry which is preliminary data.</text>
</comment>
<comment type="similarity">
    <text evidence="1">Belongs to the peptidase C40 family.</text>
</comment>
<evidence type="ECO:0000256" key="3">
    <source>
        <dbReference type="ARBA" id="ARBA00022801"/>
    </source>
</evidence>
<evidence type="ECO:0000256" key="2">
    <source>
        <dbReference type="ARBA" id="ARBA00022670"/>
    </source>
</evidence>
<dbReference type="Gene3D" id="3.90.1720.10">
    <property type="entry name" value="endopeptidase domain like (from Nostoc punctiforme)"/>
    <property type="match status" value="1"/>
</dbReference>
<dbReference type="EMBL" id="BOMN01000031">
    <property type="protein sequence ID" value="GIE19590.1"/>
    <property type="molecule type" value="Genomic_DNA"/>
</dbReference>
<keyword evidence="3" id="KW-0378">Hydrolase</keyword>
<keyword evidence="2" id="KW-0645">Protease</keyword>
<dbReference type="SUPFAM" id="SSF54001">
    <property type="entry name" value="Cysteine proteinases"/>
    <property type="match status" value="1"/>
</dbReference>
<accession>A0ABQ3ZLY3</accession>
<keyword evidence="9" id="KW-1185">Reference proteome</keyword>
<dbReference type="InterPro" id="IPR038765">
    <property type="entry name" value="Papain-like_cys_pep_sf"/>
</dbReference>
<dbReference type="PANTHER" id="PTHR47359">
    <property type="entry name" value="PEPTIDOGLYCAN DL-ENDOPEPTIDASE CWLO"/>
    <property type="match status" value="1"/>
</dbReference>
<reference evidence="8 9" key="1">
    <citation type="submission" date="2021-01" db="EMBL/GenBank/DDBJ databases">
        <title>Whole genome shotgun sequence of Actinoplanes humidus NBRC 14915.</title>
        <authorList>
            <person name="Komaki H."/>
            <person name="Tamura T."/>
        </authorList>
    </citation>
    <scope>NUCLEOTIDE SEQUENCE [LARGE SCALE GENOMIC DNA]</scope>
    <source>
        <strain evidence="8 9">NBRC 14915</strain>
    </source>
</reference>
<evidence type="ECO:0000256" key="4">
    <source>
        <dbReference type="ARBA" id="ARBA00022807"/>
    </source>
</evidence>
<dbReference type="PANTHER" id="PTHR47359:SF3">
    <property type="entry name" value="NLP_P60 DOMAIN-CONTAINING PROTEIN-RELATED"/>
    <property type="match status" value="1"/>
</dbReference>
<feature type="coiled-coil region" evidence="5">
    <location>
        <begin position="116"/>
        <end position="143"/>
    </location>
</feature>
<protein>
    <recommendedName>
        <fullName evidence="7">NlpC/P60 domain-containing protein</fullName>
    </recommendedName>
</protein>
<name>A0ABQ3ZLY3_9ACTN</name>
<dbReference type="InterPro" id="IPR000064">
    <property type="entry name" value="NLP_P60_dom"/>
</dbReference>
<dbReference type="Pfam" id="PF00877">
    <property type="entry name" value="NLPC_P60"/>
    <property type="match status" value="1"/>
</dbReference>
<evidence type="ECO:0000256" key="1">
    <source>
        <dbReference type="ARBA" id="ARBA00007074"/>
    </source>
</evidence>